<accession>A0AAV4EDZ4</accession>
<sequence>MSIDDINSALDRVTATLGRRALAANGLLALRERSRYATALRSSATQETDGLAATASAEPVIDRPLGPPISENTTQRAQLDGPSITSPPTSGAADVQRDFDRVRDSVTRIHVPNNYKVNDSSVSIKQDCKPALKVISKCARYAETGLKIMSQIPDNENSETVIVQKDDLEKLFILGLR</sequence>
<reference evidence="2 3" key="1">
    <citation type="journal article" date="2021" name="Elife">
        <title>Chloroplast acquisition without the gene transfer in kleptoplastic sea slugs, Plakobranchus ocellatus.</title>
        <authorList>
            <person name="Maeda T."/>
            <person name="Takahashi S."/>
            <person name="Yoshida T."/>
            <person name="Shimamura S."/>
            <person name="Takaki Y."/>
            <person name="Nagai Y."/>
            <person name="Toyoda A."/>
            <person name="Suzuki Y."/>
            <person name="Arimoto A."/>
            <person name="Ishii H."/>
            <person name="Satoh N."/>
            <person name="Nishiyama T."/>
            <person name="Hasebe M."/>
            <person name="Maruyama T."/>
            <person name="Minagawa J."/>
            <person name="Obokata J."/>
            <person name="Shigenobu S."/>
        </authorList>
    </citation>
    <scope>NUCLEOTIDE SEQUENCE [LARGE SCALE GENOMIC DNA]</scope>
</reference>
<organism evidence="2 3">
    <name type="scientific">Elysia marginata</name>
    <dbReference type="NCBI Taxonomy" id="1093978"/>
    <lineage>
        <taxon>Eukaryota</taxon>
        <taxon>Metazoa</taxon>
        <taxon>Spiralia</taxon>
        <taxon>Lophotrochozoa</taxon>
        <taxon>Mollusca</taxon>
        <taxon>Gastropoda</taxon>
        <taxon>Heterobranchia</taxon>
        <taxon>Euthyneura</taxon>
        <taxon>Panpulmonata</taxon>
        <taxon>Sacoglossa</taxon>
        <taxon>Placobranchoidea</taxon>
        <taxon>Plakobranchidae</taxon>
        <taxon>Elysia</taxon>
    </lineage>
</organism>
<proteinExistence type="predicted"/>
<gene>
    <name evidence="2" type="ORF">ElyMa_003490800</name>
</gene>
<dbReference type="AlphaFoldDB" id="A0AAV4EDZ4"/>
<dbReference type="Proteomes" id="UP000762676">
    <property type="component" value="Unassembled WGS sequence"/>
</dbReference>
<feature type="region of interest" description="Disordered" evidence="1">
    <location>
        <begin position="40"/>
        <end position="94"/>
    </location>
</feature>
<evidence type="ECO:0000313" key="2">
    <source>
        <dbReference type="EMBL" id="GFR58905.1"/>
    </source>
</evidence>
<evidence type="ECO:0000313" key="3">
    <source>
        <dbReference type="Proteomes" id="UP000762676"/>
    </source>
</evidence>
<comment type="caution">
    <text evidence="2">The sequence shown here is derived from an EMBL/GenBank/DDBJ whole genome shotgun (WGS) entry which is preliminary data.</text>
</comment>
<keyword evidence="3" id="KW-1185">Reference proteome</keyword>
<name>A0AAV4EDZ4_9GAST</name>
<feature type="compositionally biased region" description="Polar residues" evidence="1">
    <location>
        <begin position="70"/>
        <end position="89"/>
    </location>
</feature>
<dbReference type="EMBL" id="BMAT01007176">
    <property type="protein sequence ID" value="GFR58905.1"/>
    <property type="molecule type" value="Genomic_DNA"/>
</dbReference>
<evidence type="ECO:0000256" key="1">
    <source>
        <dbReference type="SAM" id="MobiDB-lite"/>
    </source>
</evidence>
<protein>
    <submittedName>
        <fullName evidence="2">Uncharacterized protein</fullName>
    </submittedName>
</protein>